<proteinExistence type="predicted"/>
<reference evidence="1" key="1">
    <citation type="journal article" date="2021" name="Proc. Natl. Acad. Sci. U.S.A.">
        <title>A Catalog of Tens of Thousands of Viruses from Human Metagenomes Reveals Hidden Associations with Chronic Diseases.</title>
        <authorList>
            <person name="Tisza M.J."/>
            <person name="Buck C.B."/>
        </authorList>
    </citation>
    <scope>NUCLEOTIDE SEQUENCE</scope>
    <source>
        <strain evidence="1">CtcUB23</strain>
    </source>
</reference>
<evidence type="ECO:0000313" key="1">
    <source>
        <dbReference type="EMBL" id="DAE07078.1"/>
    </source>
</evidence>
<sequence>MKRGRNKMLIANRNEALCRRWYYWTEQQRLRFDDALKILSEQEFFLSEQRILAIIRQYSRENPDSGIKPMPKVKVPRLTAAQLRLFTGEN</sequence>
<dbReference type="EMBL" id="BK015445">
    <property type="protein sequence ID" value="DAE07078.1"/>
    <property type="molecule type" value="Genomic_DNA"/>
</dbReference>
<organism evidence="1">
    <name type="scientific">Siphoviridae sp. ctcUB23</name>
    <dbReference type="NCBI Taxonomy" id="2825573"/>
    <lineage>
        <taxon>Viruses</taxon>
        <taxon>Duplodnaviria</taxon>
        <taxon>Heunggongvirae</taxon>
        <taxon>Uroviricota</taxon>
        <taxon>Caudoviricetes</taxon>
    </lineage>
</organism>
<accession>A0A8S5PJ33</accession>
<protein>
    <submittedName>
        <fullName evidence="1">Uncharacterized protein</fullName>
    </submittedName>
</protein>
<name>A0A8S5PJ33_9CAUD</name>